<organism evidence="20 21">
    <name type="scientific">Phototrophicus methaneseepsis</name>
    <dbReference type="NCBI Taxonomy" id="2710758"/>
    <lineage>
        <taxon>Bacteria</taxon>
        <taxon>Bacillati</taxon>
        <taxon>Chloroflexota</taxon>
        <taxon>Candidatus Thermofontia</taxon>
        <taxon>Phototrophicales</taxon>
        <taxon>Phototrophicaceae</taxon>
        <taxon>Phototrophicus</taxon>
    </lineage>
</organism>
<gene>
    <name evidence="16 20" type="primary">polA</name>
    <name evidence="20" type="ORF">G4Y79_18990</name>
</gene>
<evidence type="ECO:0000256" key="4">
    <source>
        <dbReference type="ARBA" id="ARBA00022679"/>
    </source>
</evidence>
<dbReference type="SUPFAM" id="SSF47807">
    <property type="entry name" value="5' to 3' exonuclease, C-terminal subdomain"/>
    <property type="match status" value="1"/>
</dbReference>
<dbReference type="SUPFAM" id="SSF56672">
    <property type="entry name" value="DNA/RNA polymerases"/>
    <property type="match status" value="1"/>
</dbReference>
<dbReference type="Gene3D" id="1.20.1060.10">
    <property type="entry name" value="Taq DNA Polymerase, Chain T, domain 4"/>
    <property type="match status" value="1"/>
</dbReference>
<dbReference type="CDD" id="cd09859">
    <property type="entry name" value="PIN_53EXO"/>
    <property type="match status" value="1"/>
</dbReference>
<dbReference type="SMART" id="SM00475">
    <property type="entry name" value="53EXOc"/>
    <property type="match status" value="1"/>
</dbReference>
<keyword evidence="6 16" id="KW-0235">DNA replication</keyword>
<dbReference type="InterPro" id="IPR020046">
    <property type="entry name" value="5-3_exonucl_a-hlix_arch_N"/>
</dbReference>
<dbReference type="CDD" id="cd09898">
    <property type="entry name" value="H3TH_53EXO"/>
    <property type="match status" value="1"/>
</dbReference>
<evidence type="ECO:0000256" key="3">
    <source>
        <dbReference type="ARBA" id="ARBA00020311"/>
    </source>
</evidence>
<dbReference type="InterPro" id="IPR019760">
    <property type="entry name" value="DNA-dir_DNA_pol_A_CS"/>
</dbReference>
<evidence type="ECO:0000256" key="10">
    <source>
        <dbReference type="ARBA" id="ARBA00022839"/>
    </source>
</evidence>
<dbReference type="Gene3D" id="3.30.70.370">
    <property type="match status" value="1"/>
</dbReference>
<evidence type="ECO:0000256" key="11">
    <source>
        <dbReference type="ARBA" id="ARBA00022932"/>
    </source>
</evidence>
<dbReference type="SUPFAM" id="SSF53098">
    <property type="entry name" value="Ribonuclease H-like"/>
    <property type="match status" value="1"/>
</dbReference>
<dbReference type="InterPro" id="IPR002421">
    <property type="entry name" value="5-3_exonuclease"/>
</dbReference>
<keyword evidence="9 16" id="KW-0378">Hydrolase</keyword>
<dbReference type="GO" id="GO:0006302">
    <property type="term" value="P:double-strand break repair"/>
    <property type="evidence" value="ECO:0007669"/>
    <property type="project" value="TreeGrafter"/>
</dbReference>
<evidence type="ECO:0000256" key="16">
    <source>
        <dbReference type="RuleBase" id="RU004460"/>
    </source>
</evidence>
<dbReference type="EC" id="2.7.7.7" evidence="2 15"/>
<dbReference type="CDD" id="cd06139">
    <property type="entry name" value="DNA_polA_I_Ecoli_like_exo"/>
    <property type="match status" value="1"/>
</dbReference>
<dbReference type="SUPFAM" id="SSF88723">
    <property type="entry name" value="PIN domain-like"/>
    <property type="match status" value="1"/>
</dbReference>
<keyword evidence="13 16" id="KW-0234">DNA repair</keyword>
<dbReference type="GO" id="GO:0003887">
    <property type="term" value="F:DNA-directed DNA polymerase activity"/>
    <property type="evidence" value="ECO:0007669"/>
    <property type="project" value="UniProtKB-UniRule"/>
</dbReference>
<keyword evidence="5 16" id="KW-0548">Nucleotidyltransferase</keyword>
<proteinExistence type="inferred from homology"/>
<dbReference type="Proteomes" id="UP000594468">
    <property type="component" value="Chromosome"/>
</dbReference>
<evidence type="ECO:0000313" key="21">
    <source>
        <dbReference type="Proteomes" id="UP000594468"/>
    </source>
</evidence>
<keyword evidence="11 16" id="KW-0239">DNA-directed DNA polymerase</keyword>
<dbReference type="EMBL" id="CP062983">
    <property type="protein sequence ID" value="QPC81755.1"/>
    <property type="molecule type" value="Genomic_DNA"/>
</dbReference>
<feature type="domain" description="DNA-directed DNA polymerase family A palm" evidence="19">
    <location>
        <begin position="668"/>
        <end position="875"/>
    </location>
</feature>
<dbReference type="FunFam" id="1.10.150.20:FF:000003">
    <property type="entry name" value="DNA polymerase I"/>
    <property type="match status" value="1"/>
</dbReference>
<dbReference type="InterPro" id="IPR002562">
    <property type="entry name" value="3'-5'_exonuclease_dom"/>
</dbReference>
<comment type="function">
    <text evidence="16">In addition to polymerase activity, this DNA polymerase exhibits 3'-5' and 5'-3' exonuclease activity.</text>
</comment>
<keyword evidence="7" id="KW-0540">Nuclease</keyword>
<evidence type="ECO:0000259" key="19">
    <source>
        <dbReference type="SMART" id="SM00482"/>
    </source>
</evidence>
<evidence type="ECO:0000259" key="18">
    <source>
        <dbReference type="SMART" id="SM00475"/>
    </source>
</evidence>
<dbReference type="KEGG" id="pmet:G4Y79_18990"/>
<dbReference type="GO" id="GO:0003677">
    <property type="term" value="F:DNA binding"/>
    <property type="evidence" value="ECO:0007669"/>
    <property type="project" value="UniProtKB-UniRule"/>
</dbReference>
<dbReference type="GO" id="GO:0008408">
    <property type="term" value="F:3'-5' exonuclease activity"/>
    <property type="evidence" value="ECO:0007669"/>
    <property type="project" value="UniProtKB-UniRule"/>
</dbReference>
<dbReference type="Gene3D" id="3.30.420.10">
    <property type="entry name" value="Ribonuclease H-like superfamily/Ribonuclease H"/>
    <property type="match status" value="1"/>
</dbReference>
<dbReference type="InterPro" id="IPR002298">
    <property type="entry name" value="DNA_polymerase_A"/>
</dbReference>
<dbReference type="InterPro" id="IPR012337">
    <property type="entry name" value="RNaseH-like_sf"/>
</dbReference>
<dbReference type="Pfam" id="PF01612">
    <property type="entry name" value="DNA_pol_A_exo1"/>
    <property type="match status" value="1"/>
</dbReference>
<dbReference type="PANTHER" id="PTHR10133:SF27">
    <property type="entry name" value="DNA POLYMERASE NU"/>
    <property type="match status" value="1"/>
</dbReference>
<evidence type="ECO:0000256" key="13">
    <source>
        <dbReference type="ARBA" id="ARBA00023204"/>
    </source>
</evidence>
<evidence type="ECO:0000313" key="20">
    <source>
        <dbReference type="EMBL" id="QPC81755.1"/>
    </source>
</evidence>
<dbReference type="Gene3D" id="3.40.50.1010">
    <property type="entry name" value="5'-nuclease"/>
    <property type="match status" value="1"/>
</dbReference>
<dbReference type="InterPro" id="IPR029060">
    <property type="entry name" value="PIN-like_dom_sf"/>
</dbReference>
<evidence type="ECO:0000256" key="12">
    <source>
        <dbReference type="ARBA" id="ARBA00023125"/>
    </source>
</evidence>
<comment type="catalytic activity">
    <reaction evidence="14 16">
        <text>DNA(n) + a 2'-deoxyribonucleoside 5'-triphosphate = DNA(n+1) + diphosphate</text>
        <dbReference type="Rhea" id="RHEA:22508"/>
        <dbReference type="Rhea" id="RHEA-COMP:17339"/>
        <dbReference type="Rhea" id="RHEA-COMP:17340"/>
        <dbReference type="ChEBI" id="CHEBI:33019"/>
        <dbReference type="ChEBI" id="CHEBI:61560"/>
        <dbReference type="ChEBI" id="CHEBI:173112"/>
        <dbReference type="EC" id="2.7.7.7"/>
    </reaction>
</comment>
<dbReference type="SMART" id="SM00279">
    <property type="entry name" value="HhH2"/>
    <property type="match status" value="1"/>
</dbReference>
<comment type="similarity">
    <text evidence="1 16">Belongs to the DNA polymerase type-A family.</text>
</comment>
<dbReference type="InterPro" id="IPR043502">
    <property type="entry name" value="DNA/RNA_pol_sf"/>
</dbReference>
<evidence type="ECO:0000256" key="15">
    <source>
        <dbReference type="NCBIfam" id="TIGR00593"/>
    </source>
</evidence>
<dbReference type="SMART" id="SM00482">
    <property type="entry name" value="POLAc"/>
    <property type="match status" value="1"/>
</dbReference>
<evidence type="ECO:0000256" key="6">
    <source>
        <dbReference type="ARBA" id="ARBA00022705"/>
    </source>
</evidence>
<dbReference type="InterPro" id="IPR008918">
    <property type="entry name" value="HhH2"/>
</dbReference>
<dbReference type="Gene3D" id="1.10.150.20">
    <property type="entry name" value="5' to 3' exonuclease, C-terminal subdomain"/>
    <property type="match status" value="2"/>
</dbReference>
<dbReference type="RefSeq" id="WP_195169826.1">
    <property type="nucleotide sequence ID" value="NZ_CP062983.1"/>
</dbReference>
<dbReference type="PROSITE" id="PS00447">
    <property type="entry name" value="DNA_POLYMERASE_A"/>
    <property type="match status" value="1"/>
</dbReference>
<keyword evidence="4 16" id="KW-0808">Transferase</keyword>
<keyword evidence="8 16" id="KW-0227">DNA damage</keyword>
<evidence type="ECO:0000256" key="9">
    <source>
        <dbReference type="ARBA" id="ARBA00022801"/>
    </source>
</evidence>
<dbReference type="AlphaFoldDB" id="A0A7S8E7G8"/>
<evidence type="ECO:0000256" key="2">
    <source>
        <dbReference type="ARBA" id="ARBA00012417"/>
    </source>
</evidence>
<accession>A0A7S8E7G8</accession>
<dbReference type="InterPro" id="IPR001098">
    <property type="entry name" value="DNA-dir_DNA_pol_A_palm_dom"/>
</dbReference>
<evidence type="ECO:0000256" key="5">
    <source>
        <dbReference type="ARBA" id="ARBA00022695"/>
    </source>
</evidence>
<evidence type="ECO:0000256" key="8">
    <source>
        <dbReference type="ARBA" id="ARBA00022763"/>
    </source>
</evidence>
<keyword evidence="10 16" id="KW-0269">Exonuclease</keyword>
<dbReference type="Pfam" id="PF00476">
    <property type="entry name" value="DNA_pol_A"/>
    <property type="match status" value="1"/>
</dbReference>
<dbReference type="GO" id="GO:0008409">
    <property type="term" value="F:5'-3' exonuclease activity"/>
    <property type="evidence" value="ECO:0007669"/>
    <property type="project" value="UniProtKB-UniRule"/>
</dbReference>
<dbReference type="NCBIfam" id="NF004397">
    <property type="entry name" value="PRK05755.1"/>
    <property type="match status" value="1"/>
</dbReference>
<dbReference type="FunFam" id="1.20.1060.10:FF:000001">
    <property type="entry name" value="DNA polymerase I"/>
    <property type="match status" value="1"/>
</dbReference>
<keyword evidence="21" id="KW-1185">Reference proteome</keyword>
<feature type="domain" description="5'-3' exonuclease" evidence="18">
    <location>
        <begin position="3"/>
        <end position="263"/>
    </location>
</feature>
<protein>
    <recommendedName>
        <fullName evidence="3 15">DNA polymerase I</fullName>
        <ecNumber evidence="2 15">2.7.7.7</ecNumber>
    </recommendedName>
</protein>
<dbReference type="NCBIfam" id="TIGR00593">
    <property type="entry name" value="pola"/>
    <property type="match status" value="1"/>
</dbReference>
<dbReference type="Pfam" id="PF01367">
    <property type="entry name" value="5_3_exonuc"/>
    <property type="match status" value="1"/>
</dbReference>
<sequence>MSERPVLYLIDGHAVAYRQYFALQRVPMSTQAGEPTAAVFGFTRQLLDILRDIRPEYLAVSFDEGLSARDEWYPDYKGTREKMPDDLSTQMVRIRQVVETLNIPVLTMDNSEADDVIGTIARQAEAQGVDVHIVTGDRDILQLLTPHVRVQLPSRKGPDKVYDVDVFIELYALHPTQLIDLKALMGDSSDNIPGVKGVGKKTATKLLQEYDTLDGIYGHIDDIKGSMQKKLIAEKDMAYLSQKLATIITDLNITLHLDACMTHDYDPMAVDALFSELDFNSLRQEFRALHEDVQFDPSPDMTTVIVDTEEKLADMVAVLDAAAAIVWDVETTSVDQMSADLVGIALAVDGKTGYYVPVGHKNPGSGTLFEEQVQQQLPMQTVLDAIRPALTNPNIAKIAHNASYDLVMLRRYGIDVSPIEFDTMIAEWMRDPISNNLSLKRFALSELGVTMTEISELIGTGKKQITMAEVAIEDAAPYAAADATVTYRAAKLLRPQLQELGVEKLYHDLEIPVIPVIADMEQAGALLDTPFLNEMSGILAEKIDALQTQICGYAENDAFNPSSPKQLNEVLFEKLKLPTDGIRKTSQGYSTNITTLEALMDAHAIVPLIVEYRELTKLKGTYVDALPQLINPKTGRVHTNYNQTGTSTGRFSSSNPNLQNIPIRTELGREVRRSFIAPEGMHLLAVDYSQIELRVMAHVSGDEGLKEAFREGQDIHRATAAAVNSIEPEDVTYEQRSFAKRVNFGLMYGMGAFRLARDSNLTLAEAEAFIRTYFERFPGVKRYMEDVERSAREKGYVETLLGRKRFFPQLGSGSSGQQAQSELRAAINMPIQGTAADILKLAMIKLHAALKEGDYPARMILQVHDELVLEVEEDALEETTKLVVETMQNAYPLDVPVVANASCGPNWLDMTDL</sequence>
<dbReference type="PANTHER" id="PTHR10133">
    <property type="entry name" value="DNA POLYMERASE I"/>
    <property type="match status" value="1"/>
</dbReference>
<dbReference type="InterPro" id="IPR036397">
    <property type="entry name" value="RNaseH_sf"/>
</dbReference>
<dbReference type="GO" id="GO:0006261">
    <property type="term" value="P:DNA-templated DNA replication"/>
    <property type="evidence" value="ECO:0007669"/>
    <property type="project" value="UniProtKB-UniRule"/>
</dbReference>
<keyword evidence="12 16" id="KW-0238">DNA-binding</keyword>
<evidence type="ECO:0000256" key="14">
    <source>
        <dbReference type="ARBA" id="ARBA00049244"/>
    </source>
</evidence>
<dbReference type="Pfam" id="PF02739">
    <property type="entry name" value="5_3_exonuc_N"/>
    <property type="match status" value="1"/>
</dbReference>
<evidence type="ECO:0000256" key="7">
    <source>
        <dbReference type="ARBA" id="ARBA00022722"/>
    </source>
</evidence>
<dbReference type="InterPro" id="IPR018320">
    <property type="entry name" value="DNA_polymerase_1"/>
</dbReference>
<dbReference type="CDD" id="cd08637">
    <property type="entry name" value="DNA_pol_A_pol_I_C"/>
    <property type="match status" value="1"/>
</dbReference>
<evidence type="ECO:0000259" key="17">
    <source>
        <dbReference type="SMART" id="SM00474"/>
    </source>
</evidence>
<dbReference type="InterPro" id="IPR020045">
    <property type="entry name" value="DNA_polI_H3TH"/>
</dbReference>
<dbReference type="SMART" id="SM00474">
    <property type="entry name" value="35EXOc"/>
    <property type="match status" value="1"/>
</dbReference>
<dbReference type="PRINTS" id="PR00868">
    <property type="entry name" value="DNAPOLI"/>
</dbReference>
<dbReference type="InterPro" id="IPR036279">
    <property type="entry name" value="5-3_exonuclease_C_sf"/>
</dbReference>
<dbReference type="FunFam" id="1.10.150.20:FF:000002">
    <property type="entry name" value="DNA polymerase I"/>
    <property type="match status" value="1"/>
</dbReference>
<name>A0A7S8E7G8_9CHLR</name>
<feature type="domain" description="3'-5' exonuclease" evidence="17">
    <location>
        <begin position="303"/>
        <end position="498"/>
    </location>
</feature>
<reference evidence="20 21" key="1">
    <citation type="submission" date="2020-02" db="EMBL/GenBank/DDBJ databases">
        <authorList>
            <person name="Zheng R.K."/>
            <person name="Sun C.M."/>
        </authorList>
    </citation>
    <scope>NUCLEOTIDE SEQUENCE [LARGE SCALE GENOMIC DNA]</scope>
    <source>
        <strain evidence="21">rifampicinis</strain>
    </source>
</reference>
<evidence type="ECO:0000256" key="1">
    <source>
        <dbReference type="ARBA" id="ARBA00007705"/>
    </source>
</evidence>